<proteinExistence type="predicted"/>
<dbReference type="PATRIC" id="fig|1227455.4.peg.139"/>
<gene>
    <name evidence="2" type="ORF">C449_00685</name>
</gene>
<protein>
    <submittedName>
        <fullName evidence="2">Uncharacterized protein</fullName>
    </submittedName>
</protein>
<evidence type="ECO:0000313" key="2">
    <source>
        <dbReference type="EMBL" id="EMA47943.1"/>
    </source>
</evidence>
<dbReference type="EMBL" id="AOMD01000002">
    <property type="protein sequence ID" value="EMA47943.1"/>
    <property type="molecule type" value="Genomic_DNA"/>
</dbReference>
<organism evidence="2 3">
    <name type="scientific">Halococcus saccharolyticus DSM 5350</name>
    <dbReference type="NCBI Taxonomy" id="1227455"/>
    <lineage>
        <taxon>Archaea</taxon>
        <taxon>Methanobacteriati</taxon>
        <taxon>Methanobacteriota</taxon>
        <taxon>Stenosarchaea group</taxon>
        <taxon>Halobacteria</taxon>
        <taxon>Halobacteriales</taxon>
        <taxon>Halococcaceae</taxon>
        <taxon>Halococcus</taxon>
    </lineage>
</organism>
<feature type="region of interest" description="Disordered" evidence="1">
    <location>
        <begin position="1"/>
        <end position="30"/>
    </location>
</feature>
<dbReference type="InParanoid" id="M0MRF4"/>
<reference evidence="2 3" key="1">
    <citation type="journal article" date="2014" name="PLoS Genet.">
        <title>Phylogenetically driven sequencing of extremely halophilic archaea reveals strategies for static and dynamic osmo-response.</title>
        <authorList>
            <person name="Becker E.A."/>
            <person name="Seitzer P.M."/>
            <person name="Tritt A."/>
            <person name="Larsen D."/>
            <person name="Krusor M."/>
            <person name="Yao A.I."/>
            <person name="Wu D."/>
            <person name="Madern D."/>
            <person name="Eisen J.A."/>
            <person name="Darling A.E."/>
            <person name="Facciotti M.T."/>
        </authorList>
    </citation>
    <scope>NUCLEOTIDE SEQUENCE [LARGE SCALE GENOMIC DNA]</scope>
    <source>
        <strain evidence="2 3">DSM 5350</strain>
    </source>
</reference>
<comment type="caution">
    <text evidence="2">The sequence shown here is derived from an EMBL/GenBank/DDBJ whole genome shotgun (WGS) entry which is preliminary data.</text>
</comment>
<evidence type="ECO:0000256" key="1">
    <source>
        <dbReference type="SAM" id="MobiDB-lite"/>
    </source>
</evidence>
<evidence type="ECO:0000313" key="3">
    <source>
        <dbReference type="Proteomes" id="UP000011669"/>
    </source>
</evidence>
<accession>M0MRF4</accession>
<feature type="compositionally biased region" description="Polar residues" evidence="1">
    <location>
        <begin position="1"/>
        <end position="13"/>
    </location>
</feature>
<dbReference type="STRING" id="1227455.C449_00685"/>
<sequence length="153" mass="16844">MSTESQSPGTVQLPSGDVAEPETDELPRRPYWSPYIHPHAARRWNGRTAPDTVCPEHGWERGIELSGRPGLDAYDCERVCFDPWSGALFLGHRSIAFTVIDIPGAWDDERGTIHAQAYNAICEKLADAFGDDIDEVRQSFGLIDFDIGRGGGG</sequence>
<keyword evidence="3" id="KW-1185">Reference proteome</keyword>
<dbReference type="RefSeq" id="WP_006075936.1">
    <property type="nucleotide sequence ID" value="NZ_AOMD01000002.1"/>
</dbReference>
<dbReference type="AlphaFoldDB" id="M0MRF4"/>
<name>M0MRF4_9EURY</name>
<dbReference type="Proteomes" id="UP000011669">
    <property type="component" value="Unassembled WGS sequence"/>
</dbReference>